<name>A0A6M3JXZ2_9ZZZZ</name>
<organism evidence="1">
    <name type="scientific">viral metagenome</name>
    <dbReference type="NCBI Taxonomy" id="1070528"/>
    <lineage>
        <taxon>unclassified sequences</taxon>
        <taxon>metagenomes</taxon>
        <taxon>organismal metagenomes</taxon>
    </lineage>
</organism>
<evidence type="ECO:0000313" key="2">
    <source>
        <dbReference type="EMBL" id="QJA93328.1"/>
    </source>
</evidence>
<evidence type="ECO:0000313" key="1">
    <source>
        <dbReference type="EMBL" id="QJA74859.1"/>
    </source>
</evidence>
<dbReference type="EMBL" id="MT143140">
    <property type="protein sequence ID" value="QJA93328.1"/>
    <property type="molecule type" value="Genomic_DNA"/>
</dbReference>
<protein>
    <submittedName>
        <fullName evidence="1">Uncharacterized protein</fullName>
    </submittedName>
</protein>
<dbReference type="AlphaFoldDB" id="A0A6M3JXZ2"/>
<reference evidence="1" key="1">
    <citation type="submission" date="2020-03" db="EMBL/GenBank/DDBJ databases">
        <title>The deep terrestrial virosphere.</title>
        <authorList>
            <person name="Holmfeldt K."/>
            <person name="Nilsson E."/>
            <person name="Simone D."/>
            <person name="Lopez-Fernandez M."/>
            <person name="Wu X."/>
            <person name="de Brujin I."/>
            <person name="Lundin D."/>
            <person name="Andersson A."/>
            <person name="Bertilsson S."/>
            <person name="Dopson M."/>
        </authorList>
    </citation>
    <scope>NUCLEOTIDE SEQUENCE</scope>
    <source>
        <strain evidence="1">MM415A01916</strain>
        <strain evidence="2">MM415B04269</strain>
    </source>
</reference>
<dbReference type="EMBL" id="MT142125">
    <property type="protein sequence ID" value="QJA74859.1"/>
    <property type="molecule type" value="Genomic_DNA"/>
</dbReference>
<proteinExistence type="predicted"/>
<accession>A0A6M3JXZ2</accession>
<gene>
    <name evidence="1" type="ORF">MM415A01916_0007</name>
    <name evidence="2" type="ORF">MM415B04269_0011</name>
</gene>
<sequence length="229" mass="24346">MTVKRIVAPNKFIGASTDTKPTQATLPRARVGDTFYEQDTGLWFITYDGTNWVSKQDPLSNKIKEVRVTKVIDGGLGAYEANDVVSNEDCCSTTATCWTFSEVARANGAYGKIVGATIVSESEGVVPVLTLFLFNATPTSNLIDNAANTAPDCNDLAKYVGKIVFPALVSLGTTDSTSTITPSLATGNLPLAFKCASDADDLFGILVTSTIFTQTAGDDMTVILLVEQH</sequence>